<dbReference type="SUPFAM" id="SSF46955">
    <property type="entry name" value="Putative DNA-binding domain"/>
    <property type="match status" value="1"/>
</dbReference>
<dbReference type="InterPro" id="IPR000551">
    <property type="entry name" value="MerR-type_HTH_dom"/>
</dbReference>
<dbReference type="InParanoid" id="D6TL03"/>
<evidence type="ECO:0000259" key="2">
    <source>
        <dbReference type="Pfam" id="PF00376"/>
    </source>
</evidence>
<dbReference type="Gene3D" id="1.10.1660.10">
    <property type="match status" value="1"/>
</dbReference>
<accession>D6TL03</accession>
<dbReference type="EMBL" id="ADVG01000002">
    <property type="protein sequence ID" value="EFH86453.1"/>
    <property type="molecule type" value="Genomic_DNA"/>
</dbReference>
<evidence type="ECO:0000313" key="3">
    <source>
        <dbReference type="EMBL" id="EFH86453.1"/>
    </source>
</evidence>
<dbReference type="GO" id="GO:0006355">
    <property type="term" value="P:regulation of DNA-templated transcription"/>
    <property type="evidence" value="ECO:0007669"/>
    <property type="project" value="InterPro"/>
</dbReference>
<organism evidence="3 4">
    <name type="scientific">Ktedonobacter racemifer DSM 44963</name>
    <dbReference type="NCBI Taxonomy" id="485913"/>
    <lineage>
        <taxon>Bacteria</taxon>
        <taxon>Bacillati</taxon>
        <taxon>Chloroflexota</taxon>
        <taxon>Ktedonobacteria</taxon>
        <taxon>Ktedonobacterales</taxon>
        <taxon>Ktedonobacteraceae</taxon>
        <taxon>Ktedonobacter</taxon>
    </lineage>
</organism>
<proteinExistence type="predicted"/>
<dbReference type="Pfam" id="PF00376">
    <property type="entry name" value="MerR"/>
    <property type="match status" value="1"/>
</dbReference>
<evidence type="ECO:0000313" key="4">
    <source>
        <dbReference type="Proteomes" id="UP000004508"/>
    </source>
</evidence>
<dbReference type="OrthoDB" id="166697at2"/>
<gene>
    <name evidence="3" type="ORF">Krac_7752</name>
</gene>
<comment type="caution">
    <text evidence="3">The sequence shown here is derived from an EMBL/GenBank/DDBJ whole genome shotgun (WGS) entry which is preliminary data.</text>
</comment>
<dbReference type="InterPro" id="IPR009061">
    <property type="entry name" value="DNA-bd_dom_put_sf"/>
</dbReference>
<evidence type="ECO:0000256" key="1">
    <source>
        <dbReference type="SAM" id="MobiDB-lite"/>
    </source>
</evidence>
<dbReference type="STRING" id="485913.Krac_7752"/>
<keyword evidence="4" id="KW-1185">Reference proteome</keyword>
<dbReference type="Proteomes" id="UP000004508">
    <property type="component" value="Unassembled WGS sequence"/>
</dbReference>
<feature type="domain" description="HTH merR-type" evidence="2">
    <location>
        <begin position="7"/>
        <end position="37"/>
    </location>
</feature>
<protein>
    <submittedName>
        <fullName evidence="3">Regulatory protein MerR</fullName>
    </submittedName>
</protein>
<name>D6TL03_KTERA</name>
<dbReference type="GO" id="GO:0003677">
    <property type="term" value="F:DNA binding"/>
    <property type="evidence" value="ECO:0007669"/>
    <property type="project" value="InterPro"/>
</dbReference>
<sequence>MYAVAPFAKQVDVSVKTVQRWDREGRLKAKRTLSGRRSSHEVDLTTALNLPKLPAAR</sequence>
<feature type="region of interest" description="Disordered" evidence="1">
    <location>
        <begin position="31"/>
        <end position="57"/>
    </location>
</feature>
<dbReference type="AlphaFoldDB" id="D6TL03"/>
<reference evidence="3 4" key="1">
    <citation type="journal article" date="2011" name="Stand. Genomic Sci.">
        <title>Non-contiguous finished genome sequence and contextual data of the filamentous soil bacterium Ktedonobacter racemifer type strain (SOSP1-21).</title>
        <authorList>
            <person name="Chang Y.J."/>
            <person name="Land M."/>
            <person name="Hauser L."/>
            <person name="Chertkov O."/>
            <person name="Del Rio T.G."/>
            <person name="Nolan M."/>
            <person name="Copeland A."/>
            <person name="Tice H."/>
            <person name="Cheng J.F."/>
            <person name="Lucas S."/>
            <person name="Han C."/>
            <person name="Goodwin L."/>
            <person name="Pitluck S."/>
            <person name="Ivanova N."/>
            <person name="Ovchinikova G."/>
            <person name="Pati A."/>
            <person name="Chen A."/>
            <person name="Palaniappan K."/>
            <person name="Mavromatis K."/>
            <person name="Liolios K."/>
            <person name="Brettin T."/>
            <person name="Fiebig A."/>
            <person name="Rohde M."/>
            <person name="Abt B."/>
            <person name="Goker M."/>
            <person name="Detter J.C."/>
            <person name="Woyke T."/>
            <person name="Bristow J."/>
            <person name="Eisen J.A."/>
            <person name="Markowitz V."/>
            <person name="Hugenholtz P."/>
            <person name="Kyrpides N.C."/>
            <person name="Klenk H.P."/>
            <person name="Lapidus A."/>
        </authorList>
    </citation>
    <scope>NUCLEOTIDE SEQUENCE [LARGE SCALE GENOMIC DNA]</scope>
    <source>
        <strain evidence="4">DSM 44963</strain>
    </source>
</reference>